<evidence type="ECO:0000313" key="1">
    <source>
        <dbReference type="EMBL" id="KAH3791023.1"/>
    </source>
</evidence>
<accession>A0A9D4F4V8</accession>
<dbReference type="AlphaFoldDB" id="A0A9D4F4V8"/>
<comment type="caution">
    <text evidence="1">The sequence shown here is derived from an EMBL/GenBank/DDBJ whole genome shotgun (WGS) entry which is preliminary data.</text>
</comment>
<proteinExistence type="predicted"/>
<protein>
    <submittedName>
        <fullName evidence="1">Uncharacterized protein</fullName>
    </submittedName>
</protein>
<sequence length="50" mass="6179">MLYGYSLEKTQGAMLRQLVKLLLKQFFHKLSLHYYKWDMLLKSIIYIVRR</sequence>
<gene>
    <name evidence="1" type="ORF">DPMN_169233</name>
</gene>
<dbReference type="EMBL" id="JAIWYP010000008">
    <property type="protein sequence ID" value="KAH3791023.1"/>
    <property type="molecule type" value="Genomic_DNA"/>
</dbReference>
<reference evidence="1" key="1">
    <citation type="journal article" date="2019" name="bioRxiv">
        <title>The Genome of the Zebra Mussel, Dreissena polymorpha: A Resource for Invasive Species Research.</title>
        <authorList>
            <person name="McCartney M.A."/>
            <person name="Auch B."/>
            <person name="Kono T."/>
            <person name="Mallez S."/>
            <person name="Zhang Y."/>
            <person name="Obille A."/>
            <person name="Becker A."/>
            <person name="Abrahante J.E."/>
            <person name="Garbe J."/>
            <person name="Badalamenti J.P."/>
            <person name="Herman A."/>
            <person name="Mangelson H."/>
            <person name="Liachko I."/>
            <person name="Sullivan S."/>
            <person name="Sone E.D."/>
            <person name="Koren S."/>
            <person name="Silverstein K.A.T."/>
            <person name="Beckman K.B."/>
            <person name="Gohl D.M."/>
        </authorList>
    </citation>
    <scope>NUCLEOTIDE SEQUENCE</scope>
    <source>
        <strain evidence="1">Duluth1</strain>
        <tissue evidence="1">Whole animal</tissue>
    </source>
</reference>
<name>A0A9D4F4V8_DREPO</name>
<reference evidence="1" key="2">
    <citation type="submission" date="2020-11" db="EMBL/GenBank/DDBJ databases">
        <authorList>
            <person name="McCartney M.A."/>
            <person name="Auch B."/>
            <person name="Kono T."/>
            <person name="Mallez S."/>
            <person name="Becker A."/>
            <person name="Gohl D.M."/>
            <person name="Silverstein K.A.T."/>
            <person name="Koren S."/>
            <person name="Bechman K.B."/>
            <person name="Herman A."/>
            <person name="Abrahante J.E."/>
            <person name="Garbe J."/>
        </authorList>
    </citation>
    <scope>NUCLEOTIDE SEQUENCE</scope>
    <source>
        <strain evidence="1">Duluth1</strain>
        <tissue evidence="1">Whole animal</tissue>
    </source>
</reference>
<evidence type="ECO:0000313" key="2">
    <source>
        <dbReference type="Proteomes" id="UP000828390"/>
    </source>
</evidence>
<organism evidence="1 2">
    <name type="scientific">Dreissena polymorpha</name>
    <name type="common">Zebra mussel</name>
    <name type="synonym">Mytilus polymorpha</name>
    <dbReference type="NCBI Taxonomy" id="45954"/>
    <lineage>
        <taxon>Eukaryota</taxon>
        <taxon>Metazoa</taxon>
        <taxon>Spiralia</taxon>
        <taxon>Lophotrochozoa</taxon>
        <taxon>Mollusca</taxon>
        <taxon>Bivalvia</taxon>
        <taxon>Autobranchia</taxon>
        <taxon>Heteroconchia</taxon>
        <taxon>Euheterodonta</taxon>
        <taxon>Imparidentia</taxon>
        <taxon>Neoheterodontei</taxon>
        <taxon>Myida</taxon>
        <taxon>Dreissenoidea</taxon>
        <taxon>Dreissenidae</taxon>
        <taxon>Dreissena</taxon>
    </lineage>
</organism>
<dbReference type="Proteomes" id="UP000828390">
    <property type="component" value="Unassembled WGS sequence"/>
</dbReference>
<keyword evidence="2" id="KW-1185">Reference proteome</keyword>